<keyword evidence="2" id="KW-1185">Reference proteome</keyword>
<comment type="caution">
    <text evidence="1">The sequence shown here is derived from an EMBL/GenBank/DDBJ whole genome shotgun (WGS) entry which is preliminary data.</text>
</comment>
<proteinExistence type="predicted"/>
<evidence type="ECO:0000313" key="2">
    <source>
        <dbReference type="Proteomes" id="UP001500200"/>
    </source>
</evidence>
<name>A0ABP9SSP9_9MICC</name>
<dbReference type="RefSeq" id="WP_345452452.1">
    <property type="nucleotide sequence ID" value="NZ_BAABKK010000032.1"/>
</dbReference>
<reference evidence="2" key="1">
    <citation type="journal article" date="2019" name="Int. J. Syst. Evol. Microbiol.">
        <title>The Global Catalogue of Microorganisms (GCM) 10K type strain sequencing project: providing services to taxonomists for standard genome sequencing and annotation.</title>
        <authorList>
            <consortium name="The Broad Institute Genomics Platform"/>
            <consortium name="The Broad Institute Genome Sequencing Center for Infectious Disease"/>
            <person name="Wu L."/>
            <person name="Ma J."/>
        </authorList>
    </citation>
    <scope>NUCLEOTIDE SEQUENCE [LARGE SCALE GENOMIC DNA]</scope>
    <source>
        <strain evidence="2">JCM 18514</strain>
    </source>
</reference>
<protein>
    <submittedName>
        <fullName evidence="1">Uncharacterized protein</fullName>
    </submittedName>
</protein>
<gene>
    <name evidence="1" type="ORF">GCM10023346_42380</name>
</gene>
<dbReference type="Proteomes" id="UP001500200">
    <property type="component" value="Unassembled WGS sequence"/>
</dbReference>
<accession>A0ABP9SSP9</accession>
<evidence type="ECO:0000313" key="1">
    <source>
        <dbReference type="EMBL" id="GAA5200399.1"/>
    </source>
</evidence>
<dbReference type="EMBL" id="BAABKK010000032">
    <property type="protein sequence ID" value="GAA5200399.1"/>
    <property type="molecule type" value="Genomic_DNA"/>
</dbReference>
<sequence length="200" mass="21853">MFLGQTGEWGTVGADELSALLWRERRQLELLLYRLETQLLHVRAGNSHWLKFAAADVEKVLDNLRFDTLARNIESSARAIEWRLPANATLPMIASVAPPGIWPELLQDHHRELVLVLKQVESTAAANVEALLTGQQRAGNPPLGSVQPADNGVPAAPVAVAQTDNADDVMLLAESANIERALAVTRDCSLPLLKEFLGLE</sequence>
<organism evidence="1 2">
    <name type="scientific">Arthrobacter gyeryongensis</name>
    <dbReference type="NCBI Taxonomy" id="1650592"/>
    <lineage>
        <taxon>Bacteria</taxon>
        <taxon>Bacillati</taxon>
        <taxon>Actinomycetota</taxon>
        <taxon>Actinomycetes</taxon>
        <taxon>Micrococcales</taxon>
        <taxon>Micrococcaceae</taxon>
        <taxon>Arthrobacter</taxon>
    </lineage>
</organism>